<dbReference type="GO" id="GO:0004672">
    <property type="term" value="F:protein kinase activity"/>
    <property type="evidence" value="ECO:0007669"/>
    <property type="project" value="InterPro"/>
</dbReference>
<name>A0A2U1M1H4_ARTAN</name>
<keyword evidence="2" id="KW-0067">ATP-binding</keyword>
<proteinExistence type="predicted"/>
<dbReference type="InterPro" id="IPR000719">
    <property type="entry name" value="Prot_kinase_dom"/>
</dbReference>
<dbReference type="Pfam" id="PF00069">
    <property type="entry name" value="Pkinase"/>
    <property type="match status" value="1"/>
</dbReference>
<keyword evidence="5" id="KW-1185">Reference proteome</keyword>
<dbReference type="PROSITE" id="PS50011">
    <property type="entry name" value="PROTEIN_KINASE_DOM"/>
    <property type="match status" value="1"/>
</dbReference>
<dbReference type="OrthoDB" id="2158884at2759"/>
<comment type="caution">
    <text evidence="4">The sequence shown here is derived from an EMBL/GenBank/DDBJ whole genome shotgun (WGS) entry which is preliminary data.</text>
</comment>
<dbReference type="STRING" id="35608.A0A2U1M1H4"/>
<dbReference type="SUPFAM" id="SSF56112">
    <property type="entry name" value="Protein kinase-like (PK-like)"/>
    <property type="match status" value="1"/>
</dbReference>
<dbReference type="Proteomes" id="UP000245207">
    <property type="component" value="Unassembled WGS sequence"/>
</dbReference>
<evidence type="ECO:0000313" key="4">
    <source>
        <dbReference type="EMBL" id="PWA55054.1"/>
    </source>
</evidence>
<dbReference type="SMART" id="SM00220">
    <property type="entry name" value="S_TKc"/>
    <property type="match status" value="1"/>
</dbReference>
<dbReference type="EMBL" id="PKPP01006882">
    <property type="protein sequence ID" value="PWA55054.1"/>
    <property type="molecule type" value="Genomic_DNA"/>
</dbReference>
<feature type="domain" description="Protein kinase" evidence="3">
    <location>
        <begin position="1"/>
        <end position="191"/>
    </location>
</feature>
<sequence>MACSLKQVLAQQEKPFSETKIRYLCFQIFQGLAYMHHKGYFHRDLKPDNLLVNNDVIKIADLGSAREVILCSPVYDYAVDMWAMGGNMAELLTRETLFPGESGAEVVVDTVRLKLMGLSMKVTTDVSKATDIWQFQSYFWLILRYGICVELMVISKVASISDPCISQHSKVTYLVSLENAFEYREKWKAAL</sequence>
<evidence type="ECO:0000259" key="3">
    <source>
        <dbReference type="PROSITE" id="PS50011"/>
    </source>
</evidence>
<dbReference type="InterPro" id="IPR050117">
    <property type="entry name" value="MAPK"/>
</dbReference>
<dbReference type="InterPro" id="IPR011009">
    <property type="entry name" value="Kinase-like_dom_sf"/>
</dbReference>
<keyword evidence="1" id="KW-0547">Nucleotide-binding</keyword>
<protein>
    <submittedName>
        <fullName evidence="4">Serine/threonine-protein kinase MHK</fullName>
    </submittedName>
</protein>
<dbReference type="PANTHER" id="PTHR24055">
    <property type="entry name" value="MITOGEN-ACTIVATED PROTEIN KINASE"/>
    <property type="match status" value="1"/>
</dbReference>
<keyword evidence="4" id="KW-0418">Kinase</keyword>
<evidence type="ECO:0000313" key="5">
    <source>
        <dbReference type="Proteomes" id="UP000245207"/>
    </source>
</evidence>
<evidence type="ECO:0000256" key="1">
    <source>
        <dbReference type="ARBA" id="ARBA00022741"/>
    </source>
</evidence>
<dbReference type="Gene3D" id="1.10.510.10">
    <property type="entry name" value="Transferase(Phosphotransferase) domain 1"/>
    <property type="match status" value="2"/>
</dbReference>
<dbReference type="GO" id="GO:0005524">
    <property type="term" value="F:ATP binding"/>
    <property type="evidence" value="ECO:0007669"/>
    <property type="project" value="UniProtKB-KW"/>
</dbReference>
<keyword evidence="4" id="KW-0808">Transferase</keyword>
<dbReference type="AlphaFoldDB" id="A0A2U1M1H4"/>
<dbReference type="InterPro" id="IPR008271">
    <property type="entry name" value="Ser/Thr_kinase_AS"/>
</dbReference>
<evidence type="ECO:0000256" key="2">
    <source>
        <dbReference type="ARBA" id="ARBA00022840"/>
    </source>
</evidence>
<dbReference type="PROSITE" id="PS00108">
    <property type="entry name" value="PROTEIN_KINASE_ST"/>
    <property type="match status" value="1"/>
</dbReference>
<accession>A0A2U1M1H4</accession>
<organism evidence="4 5">
    <name type="scientific">Artemisia annua</name>
    <name type="common">Sweet wormwood</name>
    <dbReference type="NCBI Taxonomy" id="35608"/>
    <lineage>
        <taxon>Eukaryota</taxon>
        <taxon>Viridiplantae</taxon>
        <taxon>Streptophyta</taxon>
        <taxon>Embryophyta</taxon>
        <taxon>Tracheophyta</taxon>
        <taxon>Spermatophyta</taxon>
        <taxon>Magnoliopsida</taxon>
        <taxon>eudicotyledons</taxon>
        <taxon>Gunneridae</taxon>
        <taxon>Pentapetalae</taxon>
        <taxon>asterids</taxon>
        <taxon>campanulids</taxon>
        <taxon>Asterales</taxon>
        <taxon>Asteraceae</taxon>
        <taxon>Asteroideae</taxon>
        <taxon>Anthemideae</taxon>
        <taxon>Artemisiinae</taxon>
        <taxon>Artemisia</taxon>
    </lineage>
</organism>
<reference evidence="4 5" key="1">
    <citation type="journal article" date="2018" name="Mol. Plant">
        <title>The genome of Artemisia annua provides insight into the evolution of Asteraceae family and artemisinin biosynthesis.</title>
        <authorList>
            <person name="Shen Q."/>
            <person name="Zhang L."/>
            <person name="Liao Z."/>
            <person name="Wang S."/>
            <person name="Yan T."/>
            <person name="Shi P."/>
            <person name="Liu M."/>
            <person name="Fu X."/>
            <person name="Pan Q."/>
            <person name="Wang Y."/>
            <person name="Lv Z."/>
            <person name="Lu X."/>
            <person name="Zhang F."/>
            <person name="Jiang W."/>
            <person name="Ma Y."/>
            <person name="Chen M."/>
            <person name="Hao X."/>
            <person name="Li L."/>
            <person name="Tang Y."/>
            <person name="Lv G."/>
            <person name="Zhou Y."/>
            <person name="Sun X."/>
            <person name="Brodelius P.E."/>
            <person name="Rose J.K.C."/>
            <person name="Tang K."/>
        </authorList>
    </citation>
    <scope>NUCLEOTIDE SEQUENCE [LARGE SCALE GENOMIC DNA]</scope>
    <source>
        <strain evidence="5">cv. Huhao1</strain>
        <tissue evidence="4">Leaf</tissue>
    </source>
</reference>
<gene>
    <name evidence="4" type="ORF">CTI12_AA429450</name>
</gene>